<evidence type="ECO:0000256" key="1">
    <source>
        <dbReference type="SAM" id="MobiDB-lite"/>
    </source>
</evidence>
<keyword evidence="5" id="KW-1185">Reference proteome</keyword>
<dbReference type="EMBL" id="CABVLY010000041">
    <property type="protein sequence ID" value="VVU53914.1"/>
    <property type="molecule type" value="Genomic_DNA"/>
</dbReference>
<accession>A0A6P2GKR4</accession>
<feature type="compositionally biased region" description="Basic and acidic residues" evidence="1">
    <location>
        <begin position="68"/>
        <end position="82"/>
    </location>
</feature>
<feature type="region of interest" description="Disordered" evidence="1">
    <location>
        <begin position="1"/>
        <end position="89"/>
    </location>
</feature>
<name>A0A6P2GKR4_9BURK</name>
<dbReference type="NCBIfam" id="TIGR02557">
    <property type="entry name" value="HpaP"/>
    <property type="match status" value="1"/>
</dbReference>
<reference evidence="2 5" key="2">
    <citation type="submission" date="2021-02" db="EMBL/GenBank/DDBJ databases">
        <title>Draft genome of the type strains Burkholderia anthina DSM16086.</title>
        <authorList>
            <person name="Hertel R."/>
            <person name="Meissner J."/>
            <person name="Poehlein A."/>
            <person name="Daniel R."/>
            <person name="Commichau F.M."/>
        </authorList>
    </citation>
    <scope>NUCLEOTIDE SEQUENCE [LARGE SCALE GENOMIC DNA]</scope>
    <source>
        <strain evidence="2 5">DSM 16086</strain>
    </source>
</reference>
<dbReference type="Proteomes" id="UP000494201">
    <property type="component" value="Unassembled WGS sequence"/>
</dbReference>
<gene>
    <name evidence="2" type="primary">sctP</name>
    <name evidence="3" type="ORF">BAN20980_06567</name>
    <name evidence="2" type="ORF">JQK92_31220</name>
</gene>
<dbReference type="Proteomes" id="UP000755577">
    <property type="component" value="Unassembled WGS sequence"/>
</dbReference>
<protein>
    <submittedName>
        <fullName evidence="3">Type III secretion protein HpaP</fullName>
    </submittedName>
    <submittedName>
        <fullName evidence="2">Type III secretion system protein SctP</fullName>
    </submittedName>
</protein>
<sequence>MTRIDSRDAPPLPTRDDAGPAPARGTRRFDYAALLAARRTVARPVSDAPPASREPDDAGAEPDPSPAPHEHVPLISNERDAPAPDTWPTPAERAECEAIAARIASAATPIASVTLQERRDHLGLLGVLSREVAAFCGDPAVAAAGQWEAQVVLNDRILPATELQVSLSHFDLLLRFDTQDREARQLLLAHSIALEHELDAMLRAWGQPRTVRLTVW</sequence>
<dbReference type="GeneID" id="56504648"/>
<dbReference type="RefSeq" id="WP_174928610.1">
    <property type="nucleotide sequence ID" value="NZ_CABVLY010000041.1"/>
</dbReference>
<dbReference type="Pfam" id="PF09483">
    <property type="entry name" value="HpaP"/>
    <property type="match status" value="1"/>
</dbReference>
<organism evidence="3 4">
    <name type="scientific">Burkholderia anthina</name>
    <dbReference type="NCBI Taxonomy" id="179879"/>
    <lineage>
        <taxon>Bacteria</taxon>
        <taxon>Pseudomonadati</taxon>
        <taxon>Pseudomonadota</taxon>
        <taxon>Betaproteobacteria</taxon>
        <taxon>Burkholderiales</taxon>
        <taxon>Burkholderiaceae</taxon>
        <taxon>Burkholderia</taxon>
        <taxon>Burkholderia cepacia complex</taxon>
    </lineage>
</organism>
<dbReference type="InterPro" id="IPR013390">
    <property type="entry name" value="T3SS_HpaP"/>
</dbReference>
<evidence type="ECO:0000313" key="4">
    <source>
        <dbReference type="Proteomes" id="UP000494201"/>
    </source>
</evidence>
<evidence type="ECO:0000313" key="2">
    <source>
        <dbReference type="EMBL" id="MBM2770881.1"/>
    </source>
</evidence>
<reference evidence="3 4" key="1">
    <citation type="submission" date="2019-09" db="EMBL/GenBank/DDBJ databases">
        <authorList>
            <person name="Depoorter E."/>
        </authorList>
    </citation>
    <scope>NUCLEOTIDE SEQUENCE [LARGE SCALE GENOMIC DNA]</scope>
    <source>
        <strain evidence="3">LMG 20980</strain>
    </source>
</reference>
<dbReference type="EMBL" id="JAFCIQ010000033">
    <property type="protein sequence ID" value="MBM2770881.1"/>
    <property type="molecule type" value="Genomic_DNA"/>
</dbReference>
<dbReference type="AlphaFoldDB" id="A0A6P2GKR4"/>
<proteinExistence type="predicted"/>
<feature type="compositionally biased region" description="Basic and acidic residues" evidence="1">
    <location>
        <begin position="1"/>
        <end position="18"/>
    </location>
</feature>
<evidence type="ECO:0000313" key="5">
    <source>
        <dbReference type="Proteomes" id="UP000755577"/>
    </source>
</evidence>
<evidence type="ECO:0000313" key="3">
    <source>
        <dbReference type="EMBL" id="VVU53914.1"/>
    </source>
</evidence>